<dbReference type="Gene3D" id="1.20.1280.50">
    <property type="match status" value="1"/>
</dbReference>
<dbReference type="SUPFAM" id="SSF81383">
    <property type="entry name" value="F-box domain"/>
    <property type="match status" value="1"/>
</dbReference>
<evidence type="ECO:0000259" key="1">
    <source>
        <dbReference type="SMART" id="SM00256"/>
    </source>
</evidence>
<evidence type="ECO:0000313" key="2">
    <source>
        <dbReference type="EMBL" id="KAK6921277.1"/>
    </source>
</evidence>
<name>A0AAN8V251_9MAGN</name>
<evidence type="ECO:0000313" key="3">
    <source>
        <dbReference type="Proteomes" id="UP001370490"/>
    </source>
</evidence>
<keyword evidence="3" id="KW-1185">Reference proteome</keyword>
<dbReference type="InterPro" id="IPR017451">
    <property type="entry name" value="F-box-assoc_interact_dom"/>
</dbReference>
<reference evidence="2 3" key="1">
    <citation type="submission" date="2023-12" db="EMBL/GenBank/DDBJ databases">
        <title>A high-quality genome assembly for Dillenia turbinata (Dilleniales).</title>
        <authorList>
            <person name="Chanderbali A."/>
        </authorList>
    </citation>
    <scope>NUCLEOTIDE SEQUENCE [LARGE SCALE GENOMIC DNA]</scope>
    <source>
        <strain evidence="2">LSX21</strain>
        <tissue evidence="2">Leaf</tissue>
    </source>
</reference>
<dbReference type="SMART" id="SM00256">
    <property type="entry name" value="FBOX"/>
    <property type="match status" value="1"/>
</dbReference>
<feature type="domain" description="F-box" evidence="1">
    <location>
        <begin position="16"/>
        <end position="56"/>
    </location>
</feature>
<dbReference type="PANTHER" id="PTHR31672:SF13">
    <property type="entry name" value="F-BOX PROTEIN CPR30-LIKE"/>
    <property type="match status" value="1"/>
</dbReference>
<dbReference type="InterPro" id="IPR036047">
    <property type="entry name" value="F-box-like_dom_sf"/>
</dbReference>
<dbReference type="NCBIfam" id="TIGR01640">
    <property type="entry name" value="F_box_assoc_1"/>
    <property type="match status" value="1"/>
</dbReference>
<dbReference type="InterPro" id="IPR050796">
    <property type="entry name" value="SCF_F-box_component"/>
</dbReference>
<organism evidence="2 3">
    <name type="scientific">Dillenia turbinata</name>
    <dbReference type="NCBI Taxonomy" id="194707"/>
    <lineage>
        <taxon>Eukaryota</taxon>
        <taxon>Viridiplantae</taxon>
        <taxon>Streptophyta</taxon>
        <taxon>Embryophyta</taxon>
        <taxon>Tracheophyta</taxon>
        <taxon>Spermatophyta</taxon>
        <taxon>Magnoliopsida</taxon>
        <taxon>eudicotyledons</taxon>
        <taxon>Gunneridae</taxon>
        <taxon>Pentapetalae</taxon>
        <taxon>Dilleniales</taxon>
        <taxon>Dilleniaceae</taxon>
        <taxon>Dillenia</taxon>
    </lineage>
</organism>
<dbReference type="InterPro" id="IPR001810">
    <property type="entry name" value="F-box_dom"/>
</dbReference>
<dbReference type="Pfam" id="PF00646">
    <property type="entry name" value="F-box"/>
    <property type="match status" value="1"/>
</dbReference>
<dbReference type="Pfam" id="PF08268">
    <property type="entry name" value="FBA_3"/>
    <property type="match status" value="1"/>
</dbReference>
<dbReference type="AlphaFoldDB" id="A0AAN8V251"/>
<accession>A0AAN8V251</accession>
<sequence>MFADKKDQRKTTTNCLPNDIVVDILSRLHVKTLSRFKCVSKSWCNLISNPDFINLRRGRTHGQKPLQLVSYSDKSLLQMTCYSYLNKEPPSVHNECHFKVDSEIVNVHSSPKGSLACYRDNGVVHVCNPSTGERLTLPKGSAVNARQPILGFAYLPLTNEYKVVQLFFVQGGREVLFSDFEIQCEILTLTHNANPESHSWKLVNGKCPYPVHEWNHPAFVNETLHWTLNPVYVSLYERGCPLIVSFNVRTEDFRVITGPESCSWSDSCNSCVAELKGSLAFVASCSYERFWFGVWVMKDYSHHLWTKEFTINMKRIDYFGDFNYLHDFLPIPKDMSDEDSKILIECRHKQYWYNIESQSFTRVVLPIKHNKECKFNLHWDSFFSLGNNRSLAAYFDPTL</sequence>
<dbReference type="EMBL" id="JBAMMX010000020">
    <property type="protein sequence ID" value="KAK6921277.1"/>
    <property type="molecule type" value="Genomic_DNA"/>
</dbReference>
<dbReference type="CDD" id="cd22157">
    <property type="entry name" value="F-box_AtFBW1-like"/>
    <property type="match status" value="1"/>
</dbReference>
<dbReference type="Proteomes" id="UP001370490">
    <property type="component" value="Unassembled WGS sequence"/>
</dbReference>
<gene>
    <name evidence="2" type="ORF">RJ641_014955</name>
</gene>
<proteinExistence type="predicted"/>
<dbReference type="InterPro" id="IPR013187">
    <property type="entry name" value="F-box-assoc_dom_typ3"/>
</dbReference>
<comment type="caution">
    <text evidence="2">The sequence shown here is derived from an EMBL/GenBank/DDBJ whole genome shotgun (WGS) entry which is preliminary data.</text>
</comment>
<dbReference type="PANTHER" id="PTHR31672">
    <property type="entry name" value="BNACNNG10540D PROTEIN"/>
    <property type="match status" value="1"/>
</dbReference>
<protein>
    <submittedName>
        <fullName evidence="2">F-box associated domain, type 3</fullName>
    </submittedName>
</protein>